<organism evidence="1">
    <name type="scientific">candidate division WOR-3 bacterium</name>
    <dbReference type="NCBI Taxonomy" id="2052148"/>
    <lineage>
        <taxon>Bacteria</taxon>
        <taxon>Bacteria division WOR-3</taxon>
    </lineage>
</organism>
<name>A0A7C1BDX9_UNCW3</name>
<evidence type="ECO:0000313" key="1">
    <source>
        <dbReference type="EMBL" id="HDM90223.1"/>
    </source>
</evidence>
<gene>
    <name evidence="1" type="ORF">ENG67_03330</name>
</gene>
<sequence length="141" mass="16088">MGKKAILLGVIIGVLISSCVPFAKPTEEGLRKRVEYLWQQRLQGNWAATYDLLCAKSKKKVSREAFGKGSAPVKQYEILSIEMSPDRRSATVDVSITVEYMGFEFKGIRTRQEWLFESGQWCLKLKPPRPLLAPAKREKRK</sequence>
<dbReference type="EMBL" id="DRBW01000134">
    <property type="protein sequence ID" value="HDM90223.1"/>
    <property type="molecule type" value="Genomic_DNA"/>
</dbReference>
<dbReference type="AlphaFoldDB" id="A0A7C1BDX9"/>
<accession>A0A7C1BDX9</accession>
<dbReference type="Proteomes" id="UP000885931">
    <property type="component" value="Unassembled WGS sequence"/>
</dbReference>
<reference evidence="1" key="1">
    <citation type="journal article" date="2020" name="mSystems">
        <title>Genome- and Community-Level Interaction Insights into Carbon Utilization and Element Cycling Functions of Hydrothermarchaeota in Hydrothermal Sediment.</title>
        <authorList>
            <person name="Zhou Z."/>
            <person name="Liu Y."/>
            <person name="Xu W."/>
            <person name="Pan J."/>
            <person name="Luo Z.H."/>
            <person name="Li M."/>
        </authorList>
    </citation>
    <scope>NUCLEOTIDE SEQUENCE [LARGE SCALE GENOMIC DNA]</scope>
    <source>
        <strain evidence="1">HyVt-237</strain>
    </source>
</reference>
<dbReference type="PROSITE" id="PS51257">
    <property type="entry name" value="PROKAR_LIPOPROTEIN"/>
    <property type="match status" value="1"/>
</dbReference>
<proteinExistence type="predicted"/>
<protein>
    <recommendedName>
        <fullName evidence="2">DUF4878 domain-containing protein</fullName>
    </recommendedName>
</protein>
<comment type="caution">
    <text evidence="1">The sequence shown here is derived from an EMBL/GenBank/DDBJ whole genome shotgun (WGS) entry which is preliminary data.</text>
</comment>
<evidence type="ECO:0008006" key="2">
    <source>
        <dbReference type="Google" id="ProtNLM"/>
    </source>
</evidence>